<gene>
    <name evidence="4" type="ORF">SOASR030_13780</name>
</gene>
<evidence type="ECO:0000313" key="4">
    <source>
        <dbReference type="EMBL" id="GKX55266.1"/>
    </source>
</evidence>
<dbReference type="InterPro" id="IPR036291">
    <property type="entry name" value="NAD(P)-bd_dom_sf"/>
</dbReference>
<dbReference type="Pfam" id="PF10728">
    <property type="entry name" value="DUF2520"/>
    <property type="match status" value="1"/>
</dbReference>
<protein>
    <recommendedName>
        <fullName evidence="6">DUF2520 domain-containing protein</fullName>
    </recommendedName>
</protein>
<keyword evidence="1" id="KW-0560">Oxidoreductase</keyword>
<reference evidence="4" key="1">
    <citation type="submission" date="2022-06" db="EMBL/GenBank/DDBJ databases">
        <title>Draft genome sequences of Leminorella grimontii str. JCM5902.</title>
        <authorList>
            <person name="Wakabayashi Y."/>
            <person name="Kojima K."/>
        </authorList>
    </citation>
    <scope>NUCLEOTIDE SEQUENCE</scope>
    <source>
        <strain evidence="4">JCM 5902</strain>
    </source>
</reference>
<dbReference type="Gene3D" id="3.40.50.720">
    <property type="entry name" value="NAD(P)-binding Rossmann-like Domain"/>
    <property type="match status" value="1"/>
</dbReference>
<dbReference type="RefSeq" id="WP_027274190.1">
    <property type="nucleotide sequence ID" value="NZ_BRLH01000002.1"/>
</dbReference>
<dbReference type="InterPro" id="IPR037108">
    <property type="entry name" value="TM1727-like_C_sf"/>
</dbReference>
<feature type="domain" description="DUF2520" evidence="3">
    <location>
        <begin position="133"/>
        <end position="258"/>
    </location>
</feature>
<dbReference type="GO" id="GO:0016491">
    <property type="term" value="F:oxidoreductase activity"/>
    <property type="evidence" value="ECO:0007669"/>
    <property type="project" value="UniProtKB-KW"/>
</dbReference>
<organism evidence="4 5">
    <name type="scientific">Leminorella grimontii</name>
    <dbReference type="NCBI Taxonomy" id="82981"/>
    <lineage>
        <taxon>Bacteria</taxon>
        <taxon>Pseudomonadati</taxon>
        <taxon>Pseudomonadota</taxon>
        <taxon>Gammaproteobacteria</taxon>
        <taxon>Enterobacterales</taxon>
        <taxon>Budviciaceae</taxon>
        <taxon>Leminorella</taxon>
    </lineage>
</organism>
<dbReference type="SUPFAM" id="SSF51735">
    <property type="entry name" value="NAD(P)-binding Rossmann-fold domains"/>
    <property type="match status" value="1"/>
</dbReference>
<evidence type="ECO:0008006" key="6">
    <source>
        <dbReference type="Google" id="ProtNLM"/>
    </source>
</evidence>
<evidence type="ECO:0000259" key="2">
    <source>
        <dbReference type="Pfam" id="PF10727"/>
    </source>
</evidence>
<proteinExistence type="predicted"/>
<comment type="caution">
    <text evidence="4">The sequence shown here is derived from an EMBL/GenBank/DDBJ whole genome shotgun (WGS) entry which is preliminary data.</text>
</comment>
<dbReference type="PANTHER" id="PTHR40459">
    <property type="entry name" value="CONSERVED HYPOTHETICAL ALANINE AND LEUCINE RICH PROTEIN"/>
    <property type="match status" value="1"/>
</dbReference>
<dbReference type="Gene3D" id="1.10.1040.20">
    <property type="entry name" value="ProC-like, C-terminal domain"/>
    <property type="match status" value="1"/>
</dbReference>
<dbReference type="EMBL" id="BRLH01000002">
    <property type="protein sequence ID" value="GKX55266.1"/>
    <property type="molecule type" value="Genomic_DNA"/>
</dbReference>
<sequence length="285" mass="30848">MNIGFIGAGKVGFSLGKYFASRGKPVAGYYSRSFEDAQEAARFTQSESFHSLPELIAACDTLFITVPDGEIGAVWREVAQHSLQDKIVCHCSGALPSEVFDGARQLGAYGYSLHPLLAISDKTHSAQALATACFTLEGNEARLGEMTRLVESLGNRVAVIDAANKARYHAACVTVSNLVIALAKVGSDLFSQCGFDEAFSTKAWNALFLGNAENVCRVGVKDALTGPLERGDDATIRQHLEALGDGELREIYLLLSKQLLDVAREKHPQRDYSHTASHIEAELKK</sequence>
<dbReference type="InterPro" id="IPR018931">
    <property type="entry name" value="DUF2520"/>
</dbReference>
<evidence type="ECO:0000256" key="1">
    <source>
        <dbReference type="ARBA" id="ARBA00023002"/>
    </source>
</evidence>
<evidence type="ECO:0000313" key="5">
    <source>
        <dbReference type="Proteomes" id="UP001058124"/>
    </source>
</evidence>
<dbReference type="PANTHER" id="PTHR40459:SF1">
    <property type="entry name" value="CONSERVED HYPOTHETICAL ALANINE AND LEUCINE RICH PROTEIN"/>
    <property type="match status" value="1"/>
</dbReference>
<name>A0AAV5MZI0_9GAMM</name>
<dbReference type="InterPro" id="IPR008927">
    <property type="entry name" value="6-PGluconate_DH-like_C_sf"/>
</dbReference>
<keyword evidence="5" id="KW-1185">Reference proteome</keyword>
<feature type="domain" description="Putative oxidoreductase/dehydrogenase Rossmann-like" evidence="2">
    <location>
        <begin position="2"/>
        <end position="115"/>
    </location>
</feature>
<dbReference type="SUPFAM" id="SSF48179">
    <property type="entry name" value="6-phosphogluconate dehydrogenase C-terminal domain-like"/>
    <property type="match status" value="1"/>
</dbReference>
<dbReference type="InterPro" id="IPR019665">
    <property type="entry name" value="OxRdtase/DH_put_Rossmann_dom"/>
</dbReference>
<dbReference type="Pfam" id="PF10727">
    <property type="entry name" value="Rossmann-like"/>
    <property type="match status" value="1"/>
</dbReference>
<dbReference type="AlphaFoldDB" id="A0AAV5MZI0"/>
<accession>A0AAV5MZI0</accession>
<evidence type="ECO:0000259" key="3">
    <source>
        <dbReference type="Pfam" id="PF10728"/>
    </source>
</evidence>
<dbReference type="Proteomes" id="UP001058124">
    <property type="component" value="Unassembled WGS sequence"/>
</dbReference>